<evidence type="ECO:0008006" key="4">
    <source>
        <dbReference type="Google" id="ProtNLM"/>
    </source>
</evidence>
<protein>
    <recommendedName>
        <fullName evidence="4">Malate dehydrogenase</fullName>
    </recommendedName>
</protein>
<dbReference type="PANTHER" id="PTHR11091:SF0">
    <property type="entry name" value="MALATE DEHYDROGENASE"/>
    <property type="match status" value="1"/>
</dbReference>
<name>A0A1B6MIR7_9HEMI</name>
<dbReference type="Gene3D" id="3.30.1370.60">
    <property type="entry name" value="Hypothetical oxidoreductase yiak, domain 2"/>
    <property type="match status" value="1"/>
</dbReference>
<reference evidence="3" key="1">
    <citation type="submission" date="2015-11" db="EMBL/GenBank/DDBJ databases">
        <title>De novo transcriptome assembly of four potential Pierce s Disease insect vectors from Arizona vineyards.</title>
        <authorList>
            <person name="Tassone E.E."/>
        </authorList>
    </citation>
    <scope>NUCLEOTIDE SEQUENCE</scope>
</reference>
<dbReference type="EMBL" id="GEBQ01004139">
    <property type="protein sequence ID" value="JAT35838.1"/>
    <property type="molecule type" value="Transcribed_RNA"/>
</dbReference>
<dbReference type="SUPFAM" id="SSF89733">
    <property type="entry name" value="L-sulfolactate dehydrogenase-like"/>
    <property type="match status" value="1"/>
</dbReference>
<dbReference type="Pfam" id="PF02615">
    <property type="entry name" value="Ldh_2"/>
    <property type="match status" value="1"/>
</dbReference>
<evidence type="ECO:0000313" key="3">
    <source>
        <dbReference type="EMBL" id="JAT35838.1"/>
    </source>
</evidence>
<dbReference type="InterPro" id="IPR003767">
    <property type="entry name" value="Malate/L-lactate_DH-like"/>
</dbReference>
<accession>A0A1B6MIR7</accession>
<dbReference type="InterPro" id="IPR043143">
    <property type="entry name" value="Mal/L-sulf/L-lact_DH-like_NADP"/>
</dbReference>
<keyword evidence="2" id="KW-0560">Oxidoreductase</keyword>
<sequence>MARVHVSEVRRFCVDCMTAVGTPQAQAVALAEVLVEADHRGHFSHGLNRLEMYVRDVQTKTTDGSAVPKVLQESSATAWVDGNNALGPVVGNFCMDIAIKKARDCGVGWVVAKGSNHYGIAGWYSMQALKHNMLGMSFTNTSPLMSPTRSKESALGTNPLSLAAPAREGDSFVLDMATTSVAVGKIEVQRRKKEPIPVGWAQGPDGKPTTDAELAFKTSALMPLGGEERTSGYKGFGLALLVETFCGILAGSDFGPNIRKWMDGTRPANLGQCFVAINPACFAPDFEQRMSDMNGILRNLEPADPDKPVLVPGDPERNNIEKVNHEGGVLYHENQLKSSAELAEKLKVNPMKVV</sequence>
<gene>
    <name evidence="3" type="ORF">g.17870</name>
</gene>
<dbReference type="PANTHER" id="PTHR11091">
    <property type="entry name" value="OXIDOREDUCTASE-RELATED"/>
    <property type="match status" value="1"/>
</dbReference>
<dbReference type="InterPro" id="IPR043144">
    <property type="entry name" value="Mal/L-sulf/L-lact_DH-like_ah"/>
</dbReference>
<proteinExistence type="inferred from homology"/>
<dbReference type="GO" id="GO:0016491">
    <property type="term" value="F:oxidoreductase activity"/>
    <property type="evidence" value="ECO:0007669"/>
    <property type="project" value="UniProtKB-KW"/>
</dbReference>
<evidence type="ECO:0000256" key="2">
    <source>
        <dbReference type="ARBA" id="ARBA00023002"/>
    </source>
</evidence>
<evidence type="ECO:0000256" key="1">
    <source>
        <dbReference type="ARBA" id="ARBA00006056"/>
    </source>
</evidence>
<organism evidence="3">
    <name type="scientific">Graphocephala atropunctata</name>
    <dbReference type="NCBI Taxonomy" id="36148"/>
    <lineage>
        <taxon>Eukaryota</taxon>
        <taxon>Metazoa</taxon>
        <taxon>Ecdysozoa</taxon>
        <taxon>Arthropoda</taxon>
        <taxon>Hexapoda</taxon>
        <taxon>Insecta</taxon>
        <taxon>Pterygota</taxon>
        <taxon>Neoptera</taxon>
        <taxon>Paraneoptera</taxon>
        <taxon>Hemiptera</taxon>
        <taxon>Auchenorrhyncha</taxon>
        <taxon>Membracoidea</taxon>
        <taxon>Cicadellidae</taxon>
        <taxon>Cicadellinae</taxon>
        <taxon>Cicadellini</taxon>
        <taxon>Graphocephala</taxon>
    </lineage>
</organism>
<comment type="similarity">
    <text evidence="1">Belongs to the LDH2/MDH2 oxidoreductase family.</text>
</comment>
<dbReference type="InterPro" id="IPR036111">
    <property type="entry name" value="Mal/L-sulfo/L-lacto_DH-like_sf"/>
</dbReference>
<dbReference type="Gene3D" id="1.10.1530.10">
    <property type="match status" value="1"/>
</dbReference>
<dbReference type="AlphaFoldDB" id="A0A1B6MIR7"/>